<dbReference type="PROSITE" id="PS51257">
    <property type="entry name" value="PROKAR_LIPOPROTEIN"/>
    <property type="match status" value="1"/>
</dbReference>
<name>A0A4R7NG60_9GAMM</name>
<reference evidence="1 2" key="1">
    <citation type="submission" date="2019-03" db="EMBL/GenBank/DDBJ databases">
        <title>Genomic Encyclopedia of Type Strains, Phase IV (KMG-IV): sequencing the most valuable type-strain genomes for metagenomic binning, comparative biology and taxonomic classification.</title>
        <authorList>
            <person name="Goeker M."/>
        </authorList>
    </citation>
    <scope>NUCLEOTIDE SEQUENCE [LARGE SCALE GENOMIC DNA]</scope>
    <source>
        <strain evidence="1 2">DSM 6770</strain>
    </source>
</reference>
<protein>
    <submittedName>
        <fullName evidence="1">Beta-barrel assembly machine subunit BamC</fullName>
    </submittedName>
</protein>
<sequence>MKPVLKWMPLIIGATLVVSGCSRSGFYYDRNTEYVDAEMVEPLTLPESRDPSRYQNAMPVPDAESDFASTEGDFNVPRPRPLVASQAADATFVESREAGDERWLVVNAAPGAVWPMLQGFAAAQGLNVERADVDSGRLETDMGTLRVRQGLRSGTSEVRCMDSVNQVRCLDALQRYLAANAGDQVGVSLAAQPLARDDRVQLVNQSGEWQLELALNLERAWPELRYQLENDFESERGTLVDQNRSAGQFVIDYAVRDDDAGWFDWLDWFGDDAATQRYRLNVSANGDNATQVRVSGEDGGPVDAGDAREVLDAVAATLR</sequence>
<dbReference type="InterPro" id="IPR042268">
    <property type="entry name" value="BamC_C"/>
</dbReference>
<evidence type="ECO:0000313" key="1">
    <source>
        <dbReference type="EMBL" id="TDU19298.1"/>
    </source>
</evidence>
<dbReference type="Gene3D" id="3.30.310.170">
    <property type="entry name" value="Outer membrane protein assembly factor BamC"/>
    <property type="match status" value="1"/>
</dbReference>
<gene>
    <name evidence="1" type="ORF">C8E00_10887</name>
</gene>
<dbReference type="Proteomes" id="UP000295380">
    <property type="component" value="Unassembled WGS sequence"/>
</dbReference>
<organism evidence="1 2">
    <name type="scientific">Chromohalobacter marismortui</name>
    <dbReference type="NCBI Taxonomy" id="42055"/>
    <lineage>
        <taxon>Bacteria</taxon>
        <taxon>Pseudomonadati</taxon>
        <taxon>Pseudomonadota</taxon>
        <taxon>Gammaproteobacteria</taxon>
        <taxon>Oceanospirillales</taxon>
        <taxon>Halomonadaceae</taxon>
        <taxon>Chromohalobacter</taxon>
    </lineage>
</organism>
<dbReference type="OrthoDB" id="6199301at2"/>
<dbReference type="RefSeq" id="WP_133698263.1">
    <property type="nucleotide sequence ID" value="NZ_SOBR01000008.1"/>
</dbReference>
<dbReference type="EMBL" id="SOBR01000008">
    <property type="protein sequence ID" value="TDU19298.1"/>
    <property type="molecule type" value="Genomic_DNA"/>
</dbReference>
<keyword evidence="2" id="KW-1185">Reference proteome</keyword>
<comment type="caution">
    <text evidence="1">The sequence shown here is derived from an EMBL/GenBank/DDBJ whole genome shotgun (WGS) entry which is preliminary data.</text>
</comment>
<proteinExistence type="predicted"/>
<accession>A0A4R7NG60</accession>
<dbReference type="AlphaFoldDB" id="A0A4R7NG60"/>
<evidence type="ECO:0000313" key="2">
    <source>
        <dbReference type="Proteomes" id="UP000295380"/>
    </source>
</evidence>